<dbReference type="KEGG" id="mrr:Moror_5491"/>
<dbReference type="AlphaFoldDB" id="V2X631"/>
<proteinExistence type="predicted"/>
<dbReference type="EMBL" id="AWSO01000677">
    <property type="protein sequence ID" value="ESK88236.1"/>
    <property type="molecule type" value="Genomic_DNA"/>
</dbReference>
<dbReference type="OrthoDB" id="2922781at2759"/>
<evidence type="ECO:0000313" key="2">
    <source>
        <dbReference type="EMBL" id="ESK88236.1"/>
    </source>
</evidence>
<gene>
    <name evidence="2" type="ORF">Moror_5491</name>
</gene>
<feature type="region of interest" description="Disordered" evidence="1">
    <location>
        <begin position="29"/>
        <end position="49"/>
    </location>
</feature>
<dbReference type="Proteomes" id="UP000017559">
    <property type="component" value="Unassembled WGS sequence"/>
</dbReference>
<organism evidence="2 3">
    <name type="scientific">Moniliophthora roreri (strain MCA 2997)</name>
    <name type="common">Cocoa frosty pod rot fungus</name>
    <name type="synonym">Crinipellis roreri</name>
    <dbReference type="NCBI Taxonomy" id="1381753"/>
    <lineage>
        <taxon>Eukaryota</taxon>
        <taxon>Fungi</taxon>
        <taxon>Dikarya</taxon>
        <taxon>Basidiomycota</taxon>
        <taxon>Agaricomycotina</taxon>
        <taxon>Agaricomycetes</taxon>
        <taxon>Agaricomycetidae</taxon>
        <taxon>Agaricales</taxon>
        <taxon>Marasmiineae</taxon>
        <taxon>Marasmiaceae</taxon>
        <taxon>Moniliophthora</taxon>
    </lineage>
</organism>
<sequence length="201" mass="22768">MPQKCAREWHDLIHENDVLRRYIWKHAQQKDSEDGEDEEEEENEGNEESTTYTCFEWLEVAMALWVNDVNIIFMSDSAGAAALRSREGDEWNSLMSIELVIGNVCTPRIRAAQEIDEIKAGIRSLQDKGVMVWPNLWADGLAVRKAVTHTVIARAVLEAGGYGELPVIISSLDDGVEVLKSGRMVIKREFSCESRHVFLPH</sequence>
<evidence type="ECO:0000313" key="3">
    <source>
        <dbReference type="Proteomes" id="UP000017559"/>
    </source>
</evidence>
<keyword evidence="3" id="KW-1185">Reference proteome</keyword>
<name>V2X631_MONRO</name>
<evidence type="ECO:0000256" key="1">
    <source>
        <dbReference type="SAM" id="MobiDB-lite"/>
    </source>
</evidence>
<accession>V2X631</accession>
<protein>
    <submittedName>
        <fullName evidence="2">Uncharacterized protein</fullName>
    </submittedName>
</protein>
<dbReference type="HOGENOM" id="CLU_1360738_0_0_1"/>
<reference evidence="2 3" key="1">
    <citation type="journal article" date="2014" name="BMC Genomics">
        <title>Genome and secretome analysis of the hemibiotrophic fungal pathogen, Moniliophthora roreri, which causes frosty pod rot disease of cacao: mechanisms of the biotrophic and necrotrophic phases.</title>
        <authorList>
            <person name="Meinhardt L.W."/>
            <person name="Costa G.G.L."/>
            <person name="Thomazella D.P.T."/>
            <person name="Teixeira P.J.P.L."/>
            <person name="Carazzolle M.F."/>
            <person name="Schuster S.C."/>
            <person name="Carlson J.E."/>
            <person name="Guiltinan M.J."/>
            <person name="Mieczkowski P."/>
            <person name="Farmer A."/>
            <person name="Ramaraj T."/>
            <person name="Crozier J."/>
            <person name="Davis R.E."/>
            <person name="Shao J."/>
            <person name="Melnick R.L."/>
            <person name="Pereira G.A.G."/>
            <person name="Bailey B.A."/>
        </authorList>
    </citation>
    <scope>NUCLEOTIDE SEQUENCE [LARGE SCALE GENOMIC DNA]</scope>
    <source>
        <strain evidence="2 3">MCA 2997</strain>
    </source>
</reference>
<comment type="caution">
    <text evidence="2">The sequence shown here is derived from an EMBL/GenBank/DDBJ whole genome shotgun (WGS) entry which is preliminary data.</text>
</comment>
<feature type="compositionally biased region" description="Acidic residues" evidence="1">
    <location>
        <begin position="33"/>
        <end position="47"/>
    </location>
</feature>